<keyword evidence="3" id="KW-1185">Reference proteome</keyword>
<reference evidence="3" key="1">
    <citation type="journal article" date="2019" name="Int. J. Syst. Evol. Microbiol.">
        <title>The Global Catalogue of Microorganisms (GCM) 10K type strain sequencing project: providing services to taxonomists for standard genome sequencing and annotation.</title>
        <authorList>
            <consortium name="The Broad Institute Genomics Platform"/>
            <consortium name="The Broad Institute Genome Sequencing Center for Infectious Disease"/>
            <person name="Wu L."/>
            <person name="Ma J."/>
        </authorList>
    </citation>
    <scope>NUCLEOTIDE SEQUENCE [LARGE SCALE GENOMIC DNA]</scope>
    <source>
        <strain evidence="3">FCH27</strain>
    </source>
</reference>
<proteinExistence type="predicted"/>
<feature type="domain" description="Nucleotidyl transferase" evidence="1">
    <location>
        <begin position="2"/>
        <end position="224"/>
    </location>
</feature>
<evidence type="ECO:0000259" key="1">
    <source>
        <dbReference type="Pfam" id="PF00483"/>
    </source>
</evidence>
<dbReference type="CDD" id="cd04181">
    <property type="entry name" value="NTP_transferase"/>
    <property type="match status" value="1"/>
</dbReference>
<dbReference type="EMBL" id="JBHTCH010000014">
    <property type="protein sequence ID" value="MFC7360834.1"/>
    <property type="molecule type" value="Genomic_DNA"/>
</dbReference>
<evidence type="ECO:0000313" key="3">
    <source>
        <dbReference type="Proteomes" id="UP001596524"/>
    </source>
</evidence>
<comment type="caution">
    <text evidence="2">The sequence shown here is derived from an EMBL/GenBank/DDBJ whole genome shotgun (WGS) entry which is preliminary data.</text>
</comment>
<name>A0ABW2N2X6_9ACTN</name>
<dbReference type="PANTHER" id="PTHR22572">
    <property type="entry name" value="SUGAR-1-PHOSPHATE GUANYL TRANSFERASE"/>
    <property type="match status" value="1"/>
</dbReference>
<dbReference type="SUPFAM" id="SSF53448">
    <property type="entry name" value="Nucleotide-diphospho-sugar transferases"/>
    <property type="match status" value="1"/>
</dbReference>
<dbReference type="InterPro" id="IPR050486">
    <property type="entry name" value="Mannose-1P_guanyltransferase"/>
</dbReference>
<dbReference type="Proteomes" id="UP001596524">
    <property type="component" value="Unassembled WGS sequence"/>
</dbReference>
<dbReference type="InterPro" id="IPR029044">
    <property type="entry name" value="Nucleotide-diphossugar_trans"/>
</dbReference>
<dbReference type="Gene3D" id="3.90.550.10">
    <property type="entry name" value="Spore Coat Polysaccharide Biosynthesis Protein SpsA, Chain A"/>
    <property type="match status" value="1"/>
</dbReference>
<dbReference type="InterPro" id="IPR005835">
    <property type="entry name" value="NTP_transferase_dom"/>
</dbReference>
<sequence>MKAVVLAAGVGSRLRPMTDHLPKCLVPVQGRALLDLWLDSLATAGVDEVLVNLHHLPDLVLEHLGRRVGPPAVVTAYEPRLLGSAGTLRANSDFFAGEDLFLAVNGDNLTDFDPALLADAQRASGGLATLGVFRTPRPEACGIVEARDGLVVGFEEKPAVPRSDLANAGLYAFSPEIVGLVRDDVPQDIGFHLLPQLVGRARVLDIGDAFFLDIGTPEAYAVAEREWGGVGCS</sequence>
<evidence type="ECO:0000313" key="2">
    <source>
        <dbReference type="EMBL" id="MFC7360834.1"/>
    </source>
</evidence>
<gene>
    <name evidence="2" type="ORF">ACFQO6_11180</name>
</gene>
<organism evidence="2 3">
    <name type="scientific">Nocardioides astragali</name>
    <dbReference type="NCBI Taxonomy" id="1776736"/>
    <lineage>
        <taxon>Bacteria</taxon>
        <taxon>Bacillati</taxon>
        <taxon>Actinomycetota</taxon>
        <taxon>Actinomycetes</taxon>
        <taxon>Propionibacteriales</taxon>
        <taxon>Nocardioidaceae</taxon>
        <taxon>Nocardioides</taxon>
    </lineage>
</organism>
<protein>
    <submittedName>
        <fullName evidence="2">NDP-sugar synthase</fullName>
    </submittedName>
</protein>
<dbReference type="RefSeq" id="WP_255888641.1">
    <property type="nucleotide sequence ID" value="NZ_JAFMZM010000001.1"/>
</dbReference>
<dbReference type="Pfam" id="PF00483">
    <property type="entry name" value="NTP_transferase"/>
    <property type="match status" value="1"/>
</dbReference>
<accession>A0ABW2N2X6</accession>